<dbReference type="KEGG" id="tpx:Turpa_3905"/>
<evidence type="ECO:0000313" key="3">
    <source>
        <dbReference type="Proteomes" id="UP000006048"/>
    </source>
</evidence>
<keyword evidence="1" id="KW-0175">Coiled coil</keyword>
<dbReference type="EMBL" id="CP002959">
    <property type="protein sequence ID" value="AFM14539.1"/>
    <property type="molecule type" value="Genomic_DNA"/>
</dbReference>
<dbReference type="AlphaFoldDB" id="I4BB82"/>
<dbReference type="STRING" id="869212.Turpa_3905"/>
<dbReference type="Proteomes" id="UP000006048">
    <property type="component" value="Chromosome"/>
</dbReference>
<gene>
    <name evidence="2" type="ordered locus">Turpa_3905</name>
</gene>
<sequence length="114" mass="12397">MEELLKKIVNLGIGAAKGLEDNLQTAFKAAEQGINELISKGDSSGEAGSTQVKKFVNDLLVSVKDYEAKAREMSDNLTLALREFQSSGKGRVEDLQKRIDEITQSIKARMPGQG</sequence>
<dbReference type="NCBIfam" id="NF047773">
    <property type="entry name" value="phas_rel_Lepto"/>
    <property type="match status" value="1"/>
</dbReference>
<keyword evidence="3" id="KW-1185">Reference proteome</keyword>
<feature type="coiled-coil region" evidence="1">
    <location>
        <begin position="56"/>
        <end position="83"/>
    </location>
</feature>
<dbReference type="RefSeq" id="WP_014805016.1">
    <property type="nucleotide sequence ID" value="NC_018020.1"/>
</dbReference>
<evidence type="ECO:0000256" key="1">
    <source>
        <dbReference type="SAM" id="Coils"/>
    </source>
</evidence>
<name>I4BB82_TURPD</name>
<protein>
    <submittedName>
        <fullName evidence="2">Uncharacterized protein</fullName>
    </submittedName>
</protein>
<dbReference type="HOGENOM" id="CLU_2120072_0_0_12"/>
<accession>I4BB82</accession>
<organism evidence="2 3">
    <name type="scientific">Turneriella parva (strain ATCC BAA-1111 / DSM 21527 / NCTC 11395 / H)</name>
    <name type="common">Leptospira parva</name>
    <dbReference type="NCBI Taxonomy" id="869212"/>
    <lineage>
        <taxon>Bacteria</taxon>
        <taxon>Pseudomonadati</taxon>
        <taxon>Spirochaetota</taxon>
        <taxon>Spirochaetia</taxon>
        <taxon>Leptospirales</taxon>
        <taxon>Leptospiraceae</taxon>
        <taxon>Turneriella</taxon>
    </lineage>
</organism>
<proteinExistence type="predicted"/>
<evidence type="ECO:0000313" key="2">
    <source>
        <dbReference type="EMBL" id="AFM14539.1"/>
    </source>
</evidence>
<reference evidence="2 3" key="1">
    <citation type="submission" date="2012-06" db="EMBL/GenBank/DDBJ databases">
        <title>The complete chromosome of genome of Turneriella parva DSM 21527.</title>
        <authorList>
            <consortium name="US DOE Joint Genome Institute (JGI-PGF)"/>
            <person name="Lucas S."/>
            <person name="Han J."/>
            <person name="Lapidus A."/>
            <person name="Bruce D."/>
            <person name="Goodwin L."/>
            <person name="Pitluck S."/>
            <person name="Peters L."/>
            <person name="Kyrpides N."/>
            <person name="Mavromatis K."/>
            <person name="Ivanova N."/>
            <person name="Mikhailova N."/>
            <person name="Chertkov O."/>
            <person name="Detter J.C."/>
            <person name="Tapia R."/>
            <person name="Han C."/>
            <person name="Land M."/>
            <person name="Hauser L."/>
            <person name="Markowitz V."/>
            <person name="Cheng J.-F."/>
            <person name="Hugenholtz P."/>
            <person name="Woyke T."/>
            <person name="Wu D."/>
            <person name="Gronow S."/>
            <person name="Wellnitz S."/>
            <person name="Brambilla E."/>
            <person name="Klenk H.-P."/>
            <person name="Eisen J.A."/>
        </authorList>
    </citation>
    <scope>NUCLEOTIDE SEQUENCE [LARGE SCALE GENOMIC DNA]</scope>
    <source>
        <strain evidence="3">ATCC BAA-1111 / DSM 21527 / NCTC 11395 / H</strain>
    </source>
</reference>